<gene>
    <name evidence="15" type="ORF">H2O73_04720</name>
</gene>
<keyword evidence="11 13" id="KW-0472">Membrane</keyword>
<keyword evidence="10" id="KW-0408">Iron</keyword>
<evidence type="ECO:0000256" key="4">
    <source>
        <dbReference type="ARBA" id="ARBA00022475"/>
    </source>
</evidence>
<dbReference type="RefSeq" id="WP_182107130.1">
    <property type="nucleotide sequence ID" value="NZ_JACFYF010000002.1"/>
</dbReference>
<keyword evidence="6 13" id="KW-0812">Transmembrane</keyword>
<feature type="domain" description="Cytochrome b561 bacterial/Ni-hydrogenase" evidence="14">
    <location>
        <begin position="8"/>
        <end position="175"/>
    </location>
</feature>
<protein>
    <submittedName>
        <fullName evidence="15">Cytochrome b</fullName>
    </submittedName>
</protein>
<dbReference type="GO" id="GO:0020037">
    <property type="term" value="F:heme binding"/>
    <property type="evidence" value="ECO:0007669"/>
    <property type="project" value="TreeGrafter"/>
</dbReference>
<organism evidence="15 16">
    <name type="scientific">Vibrio marinisediminis</name>
    <dbReference type="NCBI Taxonomy" id="2758441"/>
    <lineage>
        <taxon>Bacteria</taxon>
        <taxon>Pseudomonadati</taxon>
        <taxon>Pseudomonadota</taxon>
        <taxon>Gammaproteobacteria</taxon>
        <taxon>Vibrionales</taxon>
        <taxon>Vibrionaceae</taxon>
        <taxon>Vibrio</taxon>
    </lineage>
</organism>
<evidence type="ECO:0000256" key="6">
    <source>
        <dbReference type="ARBA" id="ARBA00022692"/>
    </source>
</evidence>
<evidence type="ECO:0000256" key="5">
    <source>
        <dbReference type="ARBA" id="ARBA00022617"/>
    </source>
</evidence>
<dbReference type="Gene3D" id="1.20.950.20">
    <property type="entry name" value="Transmembrane di-heme cytochromes, Chain C"/>
    <property type="match status" value="1"/>
</dbReference>
<dbReference type="EMBL" id="JACFYF010000002">
    <property type="protein sequence ID" value="MBA5761643.1"/>
    <property type="molecule type" value="Genomic_DNA"/>
</dbReference>
<accession>A0A7W2FP36</accession>
<feature type="transmembrane region" description="Helical" evidence="13">
    <location>
        <begin position="12"/>
        <end position="33"/>
    </location>
</feature>
<evidence type="ECO:0000256" key="1">
    <source>
        <dbReference type="ARBA" id="ARBA00001970"/>
    </source>
</evidence>
<evidence type="ECO:0000256" key="12">
    <source>
        <dbReference type="ARBA" id="ARBA00037975"/>
    </source>
</evidence>
<feature type="transmembrane region" description="Helical" evidence="13">
    <location>
        <begin position="138"/>
        <end position="159"/>
    </location>
</feature>
<dbReference type="InterPro" id="IPR016174">
    <property type="entry name" value="Di-haem_cyt_TM"/>
</dbReference>
<keyword evidence="4" id="KW-1003">Cell membrane</keyword>
<keyword evidence="3" id="KW-0813">Transport</keyword>
<evidence type="ECO:0000256" key="8">
    <source>
        <dbReference type="ARBA" id="ARBA00022982"/>
    </source>
</evidence>
<evidence type="ECO:0000256" key="3">
    <source>
        <dbReference type="ARBA" id="ARBA00022448"/>
    </source>
</evidence>
<evidence type="ECO:0000256" key="10">
    <source>
        <dbReference type="ARBA" id="ARBA00023004"/>
    </source>
</evidence>
<evidence type="ECO:0000256" key="13">
    <source>
        <dbReference type="SAM" id="Phobius"/>
    </source>
</evidence>
<keyword evidence="9 13" id="KW-1133">Transmembrane helix</keyword>
<dbReference type="PANTHER" id="PTHR30529:SF7">
    <property type="entry name" value="CYTOCHROME B561 BACTERIAL_NI-HYDROGENASE DOMAIN-CONTAINING PROTEIN"/>
    <property type="match status" value="1"/>
</dbReference>
<dbReference type="GO" id="GO:0005886">
    <property type="term" value="C:plasma membrane"/>
    <property type="evidence" value="ECO:0007669"/>
    <property type="project" value="UniProtKB-SubCell"/>
</dbReference>
<comment type="subcellular location">
    <subcellularLocation>
        <location evidence="2">Cell membrane</location>
        <topology evidence="2">Multi-pass membrane protein</topology>
    </subcellularLocation>
</comment>
<dbReference type="SUPFAM" id="SSF81342">
    <property type="entry name" value="Transmembrane di-heme cytochromes"/>
    <property type="match status" value="1"/>
</dbReference>
<keyword evidence="8" id="KW-0249">Electron transport</keyword>
<comment type="similarity">
    <text evidence="12">Belongs to the cytochrome b561 family.</text>
</comment>
<evidence type="ECO:0000313" key="15">
    <source>
        <dbReference type="EMBL" id="MBA5761643.1"/>
    </source>
</evidence>
<evidence type="ECO:0000259" key="14">
    <source>
        <dbReference type="Pfam" id="PF01292"/>
    </source>
</evidence>
<keyword evidence="5" id="KW-0349">Heme</keyword>
<dbReference type="Pfam" id="PF01292">
    <property type="entry name" value="Ni_hydr_CYTB"/>
    <property type="match status" value="1"/>
</dbReference>
<proteinExistence type="inferred from homology"/>
<dbReference type="GO" id="GO:0009055">
    <property type="term" value="F:electron transfer activity"/>
    <property type="evidence" value="ECO:0007669"/>
    <property type="project" value="InterPro"/>
</dbReference>
<sequence>MLNKNRLTWQTIAFHWITGLLFIGVFVLGLYMADLPRSPEKGELIGLHKSLGAIVLLVALLRIVWRVKEGAIQATSPVPAWQEKLAKAIHGILMLATLSMPISGIAMSVGGGRGADVFGWSFIAAGDKTPWLQELGGAIHGLSVNIIIFVLLLHIAGAIKHQVIDKDGTMSRMLGRTIS</sequence>
<comment type="caution">
    <text evidence="15">The sequence shown here is derived from an EMBL/GenBank/DDBJ whole genome shotgun (WGS) entry which is preliminary data.</text>
</comment>
<dbReference type="Proteomes" id="UP000571701">
    <property type="component" value="Unassembled WGS sequence"/>
</dbReference>
<feature type="transmembrane region" description="Helical" evidence="13">
    <location>
        <begin position="45"/>
        <end position="65"/>
    </location>
</feature>
<evidence type="ECO:0000256" key="11">
    <source>
        <dbReference type="ARBA" id="ARBA00023136"/>
    </source>
</evidence>
<evidence type="ECO:0000256" key="7">
    <source>
        <dbReference type="ARBA" id="ARBA00022723"/>
    </source>
</evidence>
<dbReference type="InterPro" id="IPR052168">
    <property type="entry name" value="Cytochrome_b561_oxidase"/>
</dbReference>
<dbReference type="GO" id="GO:0022904">
    <property type="term" value="P:respiratory electron transport chain"/>
    <property type="evidence" value="ECO:0007669"/>
    <property type="project" value="InterPro"/>
</dbReference>
<name>A0A7W2FP36_9VIBR</name>
<dbReference type="PANTHER" id="PTHR30529">
    <property type="entry name" value="CYTOCHROME B561"/>
    <property type="match status" value="1"/>
</dbReference>
<dbReference type="AlphaFoldDB" id="A0A7W2FP36"/>
<reference evidence="15 16" key="1">
    <citation type="submission" date="2020-07" db="EMBL/GenBank/DDBJ databases">
        <title>Vibrio marinisediminis sp. nov., isolated from marine sediment.</title>
        <authorList>
            <person name="Ji X."/>
        </authorList>
    </citation>
    <scope>NUCLEOTIDE SEQUENCE [LARGE SCALE GENOMIC DNA]</scope>
    <source>
        <strain evidence="15 16">404</strain>
    </source>
</reference>
<evidence type="ECO:0000313" key="16">
    <source>
        <dbReference type="Proteomes" id="UP000571701"/>
    </source>
</evidence>
<feature type="transmembrane region" description="Helical" evidence="13">
    <location>
        <begin position="85"/>
        <end position="109"/>
    </location>
</feature>
<dbReference type="GO" id="GO:0046872">
    <property type="term" value="F:metal ion binding"/>
    <property type="evidence" value="ECO:0007669"/>
    <property type="project" value="UniProtKB-KW"/>
</dbReference>
<evidence type="ECO:0000256" key="2">
    <source>
        <dbReference type="ARBA" id="ARBA00004651"/>
    </source>
</evidence>
<keyword evidence="16" id="KW-1185">Reference proteome</keyword>
<dbReference type="InterPro" id="IPR011577">
    <property type="entry name" value="Cyt_b561_bac/Ni-Hgenase"/>
</dbReference>
<evidence type="ECO:0000256" key="9">
    <source>
        <dbReference type="ARBA" id="ARBA00022989"/>
    </source>
</evidence>
<comment type="cofactor">
    <cofactor evidence="1">
        <name>heme b</name>
        <dbReference type="ChEBI" id="CHEBI:60344"/>
    </cofactor>
</comment>
<keyword evidence="7" id="KW-0479">Metal-binding</keyword>